<dbReference type="AlphaFoldDB" id="A0A811L9B2"/>
<proteinExistence type="inferred from homology"/>
<dbReference type="Pfam" id="PF01553">
    <property type="entry name" value="Acyltransferase"/>
    <property type="match status" value="2"/>
</dbReference>
<accession>A0A811L9B2</accession>
<dbReference type="PANTHER" id="PTHR10983:SF16">
    <property type="entry name" value="LYSOCARDIOLIPIN ACYLTRANSFERASE 1"/>
    <property type="match status" value="1"/>
</dbReference>
<evidence type="ECO:0000313" key="6">
    <source>
        <dbReference type="EMBL" id="CAD5224708.1"/>
    </source>
</evidence>
<keyword evidence="3" id="KW-0012">Acyltransferase</keyword>
<feature type="domain" description="Phospholipid/glycerol acyltransferase" evidence="5">
    <location>
        <begin position="80"/>
        <end position="204"/>
    </location>
</feature>
<dbReference type="PANTHER" id="PTHR10983">
    <property type="entry name" value="1-ACYLGLYCEROL-3-PHOSPHATE ACYLTRANSFERASE-RELATED"/>
    <property type="match status" value="1"/>
</dbReference>
<evidence type="ECO:0000256" key="2">
    <source>
        <dbReference type="ARBA" id="ARBA00022679"/>
    </source>
</evidence>
<keyword evidence="4" id="KW-0812">Transmembrane</keyword>
<dbReference type="Proteomes" id="UP000783686">
    <property type="component" value="Unassembled WGS sequence"/>
</dbReference>
<feature type="transmembrane region" description="Helical" evidence="4">
    <location>
        <begin position="656"/>
        <end position="678"/>
    </location>
</feature>
<dbReference type="EMBL" id="CAJFDH010000005">
    <property type="protein sequence ID" value="CAD5224708.1"/>
    <property type="molecule type" value="Genomic_DNA"/>
</dbReference>
<feature type="transmembrane region" description="Helical" evidence="4">
    <location>
        <begin position="47"/>
        <end position="65"/>
    </location>
</feature>
<evidence type="ECO:0000313" key="7">
    <source>
        <dbReference type="Proteomes" id="UP000614601"/>
    </source>
</evidence>
<evidence type="ECO:0000256" key="4">
    <source>
        <dbReference type="SAM" id="Phobius"/>
    </source>
</evidence>
<keyword evidence="2" id="KW-0808">Transferase</keyword>
<feature type="domain" description="Phospholipid/glycerol acyltransferase" evidence="5">
    <location>
        <begin position="400"/>
        <end position="524"/>
    </location>
</feature>
<dbReference type="CDD" id="cd07990">
    <property type="entry name" value="LPLAT_LCLAT1-like"/>
    <property type="match status" value="2"/>
</dbReference>
<dbReference type="InterPro" id="IPR002123">
    <property type="entry name" value="Plipid/glycerol_acylTrfase"/>
</dbReference>
<keyword evidence="7" id="KW-1185">Reference proteome</keyword>
<dbReference type="Pfam" id="PF16076">
    <property type="entry name" value="Acyltransf_C"/>
    <property type="match status" value="2"/>
</dbReference>
<gene>
    <name evidence="6" type="ORF">BOKJ2_LOCUS11214</name>
</gene>
<evidence type="ECO:0000259" key="5">
    <source>
        <dbReference type="SMART" id="SM00563"/>
    </source>
</evidence>
<organism evidence="6 7">
    <name type="scientific">Bursaphelenchus okinawaensis</name>
    <dbReference type="NCBI Taxonomy" id="465554"/>
    <lineage>
        <taxon>Eukaryota</taxon>
        <taxon>Metazoa</taxon>
        <taxon>Ecdysozoa</taxon>
        <taxon>Nematoda</taxon>
        <taxon>Chromadorea</taxon>
        <taxon>Rhabditida</taxon>
        <taxon>Tylenchina</taxon>
        <taxon>Tylenchomorpha</taxon>
        <taxon>Aphelenchoidea</taxon>
        <taxon>Aphelenchoididae</taxon>
        <taxon>Bursaphelenchus</taxon>
    </lineage>
</organism>
<name>A0A811L9B2_9BILA</name>
<dbReference type="SMART" id="SM00563">
    <property type="entry name" value="PlsC"/>
    <property type="match status" value="2"/>
</dbReference>
<comment type="caution">
    <text evidence="6">The sequence shown here is derived from an EMBL/GenBank/DDBJ whole genome shotgun (WGS) entry which is preliminary data.</text>
</comment>
<feature type="transmembrane region" description="Helical" evidence="4">
    <location>
        <begin position="367"/>
        <end position="389"/>
    </location>
</feature>
<dbReference type="OrthoDB" id="186786at2759"/>
<dbReference type="GO" id="GO:0016746">
    <property type="term" value="F:acyltransferase activity"/>
    <property type="evidence" value="ECO:0007669"/>
    <property type="project" value="UniProtKB-KW"/>
</dbReference>
<evidence type="ECO:0000256" key="3">
    <source>
        <dbReference type="ARBA" id="ARBA00023315"/>
    </source>
</evidence>
<dbReference type="GO" id="GO:0005783">
    <property type="term" value="C:endoplasmic reticulum"/>
    <property type="evidence" value="ECO:0007669"/>
    <property type="project" value="TreeGrafter"/>
</dbReference>
<keyword evidence="4" id="KW-1133">Transmembrane helix</keyword>
<comment type="similarity">
    <text evidence="1">Belongs to the 1-acyl-sn-glycerol-3-phosphate acyltransferase family.</text>
</comment>
<sequence length="703" mass="81870">MIGRGNGFILFLLLFVSSLLGSIFFLFPFVPLAFFAPRAWRFVADRFIGYWLTFPAGILFFLFGLKVRVTGDLIRKNEPAVIIMNHRTRLDWMFFWNALYKMDPWLLTTEKISLKSDLKKIPGAGWAMGCGSYIFLNRNYGKDQRILETMIKYYKDSSYNYQLLLFPEGTDRGERATNLSHAYADDKGLPRYDYVLHPRTTGFGFILNEMQKRKYIKYVYDVTIAYPKGVVASEMELLKTGKIPEEAHFDVRRYSVEDVIGKEDTDCAKWLKERWSEKEERLKDFYENELKFKPSGGDSAIWPYCDLGIMAEPPVTKTTTAFEKIRGWVFVVCMLLSAFFGTIYILMPLMPLLFVRPRLYRKLVDRFVGFWVVLPSGLMEYAFGVKLLVRGQIVDRNKPALIIMNHRTRLDWLFFWNALFRMDPWLLTTEKISLKGMLKHVPGAGWAMASNCFIFLDRIFQKDGPRIETLVDYYSSLGFNYQLLLFPEGTDKCPIATANSKRFADRSGLVHYGYVLHPRVTGFTHIVQKMRECNYIDNIYDVTVGYPEEIVQSEVDLGVLGACPKKIVFDVRKIEMKDVPKDTDKLGEWLINLWEKKELKLEQFYDKPVDKRFFDPQPGDVEFKLTTQTFIIQVAIVSVWSVLLFVWMYIMFNYSYQFMLAFLTTAFFIGCQFLYGGLENLLAQQAKQPALAPYFGYETQKTS</sequence>
<dbReference type="Proteomes" id="UP000614601">
    <property type="component" value="Unassembled WGS sequence"/>
</dbReference>
<feature type="transmembrane region" description="Helical" evidence="4">
    <location>
        <begin position="630"/>
        <end position="650"/>
    </location>
</feature>
<keyword evidence="4" id="KW-0472">Membrane</keyword>
<dbReference type="SUPFAM" id="SSF69593">
    <property type="entry name" value="Glycerol-3-phosphate (1)-acyltransferase"/>
    <property type="match status" value="2"/>
</dbReference>
<feature type="transmembrane region" description="Helical" evidence="4">
    <location>
        <begin position="327"/>
        <end position="347"/>
    </location>
</feature>
<dbReference type="InterPro" id="IPR032098">
    <property type="entry name" value="Acyltransf_C"/>
</dbReference>
<reference evidence="6" key="1">
    <citation type="submission" date="2020-09" db="EMBL/GenBank/DDBJ databases">
        <authorList>
            <person name="Kikuchi T."/>
        </authorList>
    </citation>
    <scope>NUCLEOTIDE SEQUENCE</scope>
    <source>
        <strain evidence="6">SH1</strain>
    </source>
</reference>
<dbReference type="GO" id="GO:0036149">
    <property type="term" value="P:phosphatidylinositol acyl-chain remodeling"/>
    <property type="evidence" value="ECO:0007669"/>
    <property type="project" value="TreeGrafter"/>
</dbReference>
<evidence type="ECO:0000256" key="1">
    <source>
        <dbReference type="ARBA" id="ARBA00008655"/>
    </source>
</evidence>
<dbReference type="EMBL" id="CAJFCW020000005">
    <property type="protein sequence ID" value="CAG9120116.1"/>
    <property type="molecule type" value="Genomic_DNA"/>
</dbReference>
<feature type="transmembrane region" description="Helical" evidence="4">
    <location>
        <begin position="7"/>
        <end position="27"/>
    </location>
</feature>
<protein>
    <recommendedName>
        <fullName evidence="5">Phospholipid/glycerol acyltransferase domain-containing protein</fullName>
    </recommendedName>
</protein>